<proteinExistence type="predicted"/>
<evidence type="ECO:0000313" key="2">
    <source>
        <dbReference type="Proteomes" id="UP000828390"/>
    </source>
</evidence>
<dbReference type="EMBL" id="JAIWYP010000012">
    <property type="protein sequence ID" value="KAH3729739.1"/>
    <property type="molecule type" value="Genomic_DNA"/>
</dbReference>
<comment type="caution">
    <text evidence="1">The sequence shown here is derived from an EMBL/GenBank/DDBJ whole genome shotgun (WGS) entry which is preliminary data.</text>
</comment>
<gene>
    <name evidence="1" type="ORF">DPMN_055717</name>
</gene>
<reference evidence="1" key="2">
    <citation type="submission" date="2020-11" db="EMBL/GenBank/DDBJ databases">
        <authorList>
            <person name="McCartney M.A."/>
            <person name="Auch B."/>
            <person name="Kono T."/>
            <person name="Mallez S."/>
            <person name="Becker A."/>
            <person name="Gohl D.M."/>
            <person name="Silverstein K.A.T."/>
            <person name="Koren S."/>
            <person name="Bechman K.B."/>
            <person name="Herman A."/>
            <person name="Abrahante J.E."/>
            <person name="Garbe J."/>
        </authorList>
    </citation>
    <scope>NUCLEOTIDE SEQUENCE</scope>
    <source>
        <strain evidence="1">Duluth1</strain>
        <tissue evidence="1">Whole animal</tissue>
    </source>
</reference>
<reference evidence="1" key="1">
    <citation type="journal article" date="2019" name="bioRxiv">
        <title>The Genome of the Zebra Mussel, Dreissena polymorpha: A Resource for Invasive Species Research.</title>
        <authorList>
            <person name="McCartney M.A."/>
            <person name="Auch B."/>
            <person name="Kono T."/>
            <person name="Mallez S."/>
            <person name="Zhang Y."/>
            <person name="Obille A."/>
            <person name="Becker A."/>
            <person name="Abrahante J.E."/>
            <person name="Garbe J."/>
            <person name="Badalamenti J.P."/>
            <person name="Herman A."/>
            <person name="Mangelson H."/>
            <person name="Liachko I."/>
            <person name="Sullivan S."/>
            <person name="Sone E.D."/>
            <person name="Koren S."/>
            <person name="Silverstein K.A.T."/>
            <person name="Beckman K.B."/>
            <person name="Gohl D.M."/>
        </authorList>
    </citation>
    <scope>NUCLEOTIDE SEQUENCE</scope>
    <source>
        <strain evidence="1">Duluth1</strain>
        <tissue evidence="1">Whole animal</tissue>
    </source>
</reference>
<protein>
    <submittedName>
        <fullName evidence="1">Uncharacterized protein</fullName>
    </submittedName>
</protein>
<evidence type="ECO:0000313" key="1">
    <source>
        <dbReference type="EMBL" id="KAH3729739.1"/>
    </source>
</evidence>
<dbReference type="Proteomes" id="UP000828390">
    <property type="component" value="Unassembled WGS sequence"/>
</dbReference>
<name>A0A9D4CQG2_DREPO</name>
<accession>A0A9D4CQG2</accession>
<dbReference type="Gene3D" id="3.40.50.1820">
    <property type="entry name" value="alpha/beta hydrolase"/>
    <property type="match status" value="1"/>
</dbReference>
<keyword evidence="2" id="KW-1185">Reference proteome</keyword>
<sequence>MIFGEFAGLYIRETKTLSSQRVIAQSGSALDNRAVRSTPNAEPFITNKGCERASNQIKCLRDLTTRHLEDDDTSAWQPVIDRDFLIASQQEISFGNDTHTYKVLMRNLVSCGSTHNPKKLGFSFEPRFSE</sequence>
<organism evidence="1 2">
    <name type="scientific">Dreissena polymorpha</name>
    <name type="common">Zebra mussel</name>
    <name type="synonym">Mytilus polymorpha</name>
    <dbReference type="NCBI Taxonomy" id="45954"/>
    <lineage>
        <taxon>Eukaryota</taxon>
        <taxon>Metazoa</taxon>
        <taxon>Spiralia</taxon>
        <taxon>Lophotrochozoa</taxon>
        <taxon>Mollusca</taxon>
        <taxon>Bivalvia</taxon>
        <taxon>Autobranchia</taxon>
        <taxon>Heteroconchia</taxon>
        <taxon>Euheterodonta</taxon>
        <taxon>Imparidentia</taxon>
        <taxon>Neoheterodontei</taxon>
        <taxon>Myida</taxon>
        <taxon>Dreissenoidea</taxon>
        <taxon>Dreissenidae</taxon>
        <taxon>Dreissena</taxon>
    </lineage>
</organism>
<dbReference type="InterPro" id="IPR029058">
    <property type="entry name" value="AB_hydrolase_fold"/>
</dbReference>
<dbReference type="AlphaFoldDB" id="A0A9D4CQG2"/>